<sequence length="295" mass="32149">MNGSAVLDTYRYLRGGMAVMIVLLGAAVLIERSHATCWQTSISAYYFTSAHSVFVAALCAIGAMLIVYKGSNDTEDILLNLAGILAFVVAMVPTSRPVLFCGSTDLNIGGQSAIANVWAVVIALVVSRAAVWWMYRRTGTTPRCSALGTAAVWVQRLLLAVGLLTLVMAPEWFRLNAHGIAAVAMFGSIILTVVITAFVTGNQDVGKCPHRRRYQMIYQWISAAMALTLVAAVCLHQTLDGFNYAILVVEAALILEFAVYWVVQTIELWGTPTRASLMAQWDQSPRRASRMLRAL</sequence>
<keyword evidence="1" id="KW-0472">Membrane</keyword>
<feature type="transmembrane region" description="Helical" evidence="1">
    <location>
        <begin position="220"/>
        <end position="238"/>
    </location>
</feature>
<evidence type="ECO:0000256" key="1">
    <source>
        <dbReference type="SAM" id="Phobius"/>
    </source>
</evidence>
<feature type="transmembrane region" description="Helical" evidence="1">
    <location>
        <begin position="77"/>
        <end position="95"/>
    </location>
</feature>
<dbReference type="OrthoDB" id="9803163at2"/>
<dbReference type="EMBL" id="RCZG01000016">
    <property type="protein sequence ID" value="TPG29571.1"/>
    <property type="molecule type" value="Genomic_DNA"/>
</dbReference>
<evidence type="ECO:0000313" key="2">
    <source>
        <dbReference type="EMBL" id="TPG29571.1"/>
    </source>
</evidence>
<accession>A0A502DZ61</accession>
<keyword evidence="3" id="KW-1185">Reference proteome</keyword>
<proteinExistence type="predicted"/>
<feature type="transmembrane region" description="Helical" evidence="1">
    <location>
        <begin position="42"/>
        <end position="68"/>
    </location>
</feature>
<name>A0A502DZ61_9MYCO</name>
<feature type="transmembrane region" description="Helical" evidence="1">
    <location>
        <begin position="244"/>
        <end position="263"/>
    </location>
</feature>
<feature type="transmembrane region" description="Helical" evidence="1">
    <location>
        <begin position="115"/>
        <end position="135"/>
    </location>
</feature>
<reference evidence="2 3" key="1">
    <citation type="journal article" date="2019" name="Environ. Microbiol.">
        <title>Species interactions and distinct microbial communities in high Arctic permafrost affected cryosols are associated with the CH4 and CO2 gas fluxes.</title>
        <authorList>
            <person name="Altshuler I."/>
            <person name="Hamel J."/>
            <person name="Turney S."/>
            <person name="Magnuson E."/>
            <person name="Levesque R."/>
            <person name="Greer C."/>
            <person name="Whyte L.G."/>
        </authorList>
    </citation>
    <scope>NUCLEOTIDE SEQUENCE [LARGE SCALE GENOMIC DNA]</scope>
    <source>
        <strain evidence="2 3">S5.20</strain>
    </source>
</reference>
<dbReference type="AlphaFoldDB" id="A0A502DZ61"/>
<protein>
    <submittedName>
        <fullName evidence="2">Uncharacterized protein</fullName>
    </submittedName>
</protein>
<dbReference type="RefSeq" id="WP_140698067.1">
    <property type="nucleotide sequence ID" value="NZ_RCZG01000016.1"/>
</dbReference>
<feature type="transmembrane region" description="Helical" evidence="1">
    <location>
        <begin position="147"/>
        <end position="169"/>
    </location>
</feature>
<gene>
    <name evidence="2" type="ORF">EAH80_26490</name>
</gene>
<feature type="transmembrane region" description="Helical" evidence="1">
    <location>
        <begin position="12"/>
        <end position="30"/>
    </location>
</feature>
<organism evidence="2 3">
    <name type="scientific">Mycolicibacterium hodleri</name>
    <dbReference type="NCBI Taxonomy" id="49897"/>
    <lineage>
        <taxon>Bacteria</taxon>
        <taxon>Bacillati</taxon>
        <taxon>Actinomycetota</taxon>
        <taxon>Actinomycetes</taxon>
        <taxon>Mycobacteriales</taxon>
        <taxon>Mycobacteriaceae</taxon>
        <taxon>Mycolicibacterium</taxon>
    </lineage>
</organism>
<dbReference type="Proteomes" id="UP000320095">
    <property type="component" value="Unassembled WGS sequence"/>
</dbReference>
<keyword evidence="1" id="KW-0812">Transmembrane</keyword>
<evidence type="ECO:0000313" key="3">
    <source>
        <dbReference type="Proteomes" id="UP000320095"/>
    </source>
</evidence>
<feature type="transmembrane region" description="Helical" evidence="1">
    <location>
        <begin position="175"/>
        <end position="199"/>
    </location>
</feature>
<keyword evidence="1" id="KW-1133">Transmembrane helix</keyword>
<comment type="caution">
    <text evidence="2">The sequence shown here is derived from an EMBL/GenBank/DDBJ whole genome shotgun (WGS) entry which is preliminary data.</text>
</comment>